<dbReference type="AlphaFoldDB" id="W9GSS5"/>
<reference evidence="1 2" key="1">
    <citation type="submission" date="2013-08" db="EMBL/GenBank/DDBJ databases">
        <title>The genome sequence of Skermanella stibiiresistens.</title>
        <authorList>
            <person name="Zhu W."/>
            <person name="Wang G."/>
        </authorList>
    </citation>
    <scope>NUCLEOTIDE SEQUENCE [LARGE SCALE GENOMIC DNA]</scope>
    <source>
        <strain evidence="1 2">SB22</strain>
    </source>
</reference>
<proteinExistence type="predicted"/>
<protein>
    <submittedName>
        <fullName evidence="1">Uncharacterized protein</fullName>
    </submittedName>
</protein>
<sequence>MKAPAVPKIEHGDRFPYAWICPLVAGGLQAVDRQGGVRARVS</sequence>
<comment type="caution">
    <text evidence="1">The sequence shown here is derived from an EMBL/GenBank/DDBJ whole genome shotgun (WGS) entry which is preliminary data.</text>
</comment>
<dbReference type="STRING" id="1385369.N825_22805"/>
<dbReference type="Proteomes" id="UP000019486">
    <property type="component" value="Unassembled WGS sequence"/>
</dbReference>
<name>W9GSS5_9PROT</name>
<keyword evidence="2" id="KW-1185">Reference proteome</keyword>
<accession>W9GSS5</accession>
<dbReference type="EMBL" id="AVFL01000033">
    <property type="protein sequence ID" value="EWY36945.1"/>
    <property type="molecule type" value="Genomic_DNA"/>
</dbReference>
<organism evidence="1 2">
    <name type="scientific">Skermanella stibiiresistens SB22</name>
    <dbReference type="NCBI Taxonomy" id="1385369"/>
    <lineage>
        <taxon>Bacteria</taxon>
        <taxon>Pseudomonadati</taxon>
        <taxon>Pseudomonadota</taxon>
        <taxon>Alphaproteobacteria</taxon>
        <taxon>Rhodospirillales</taxon>
        <taxon>Azospirillaceae</taxon>
        <taxon>Skermanella</taxon>
    </lineage>
</organism>
<evidence type="ECO:0000313" key="1">
    <source>
        <dbReference type="EMBL" id="EWY36945.1"/>
    </source>
</evidence>
<gene>
    <name evidence="1" type="ORF">N825_22805</name>
</gene>
<evidence type="ECO:0000313" key="2">
    <source>
        <dbReference type="Proteomes" id="UP000019486"/>
    </source>
</evidence>